<dbReference type="InterPro" id="IPR037165">
    <property type="entry name" value="AldOxase/xan_DH_Mopterin-bd_sf"/>
</dbReference>
<name>A0A0F9VN22_9ZZZZ</name>
<dbReference type="InterPro" id="IPR016208">
    <property type="entry name" value="Ald_Oxase/xanthine_DH-like"/>
</dbReference>
<evidence type="ECO:0000259" key="3">
    <source>
        <dbReference type="SMART" id="SM01008"/>
    </source>
</evidence>
<dbReference type="GO" id="GO:0016491">
    <property type="term" value="F:oxidoreductase activity"/>
    <property type="evidence" value="ECO:0007669"/>
    <property type="project" value="UniProtKB-KW"/>
</dbReference>
<dbReference type="EMBL" id="LAZR01000019">
    <property type="protein sequence ID" value="KKO05450.1"/>
    <property type="molecule type" value="Genomic_DNA"/>
</dbReference>
<dbReference type="Pfam" id="PF20256">
    <property type="entry name" value="MoCoBD_2"/>
    <property type="match status" value="1"/>
</dbReference>
<dbReference type="InterPro" id="IPR046867">
    <property type="entry name" value="AldOxase/xan_DH_MoCoBD2"/>
</dbReference>
<organism evidence="4">
    <name type="scientific">marine sediment metagenome</name>
    <dbReference type="NCBI Taxonomy" id="412755"/>
    <lineage>
        <taxon>unclassified sequences</taxon>
        <taxon>metagenomes</taxon>
        <taxon>ecological metagenomes</taxon>
    </lineage>
</organism>
<dbReference type="InterPro" id="IPR000674">
    <property type="entry name" value="Ald_Oxase/Xan_DH_a/b"/>
</dbReference>
<dbReference type="AlphaFoldDB" id="A0A0F9VN22"/>
<dbReference type="Gene3D" id="3.90.1170.50">
    <property type="entry name" value="Aldehyde oxidase/xanthine dehydrogenase, a/b hammerhead"/>
    <property type="match status" value="1"/>
</dbReference>
<sequence>MTYKHIGKNFTPPDIEAKVTGAARYAEDFKREGMVFARLLTSPLPAGRIVNIDYSEALAMDGVVGILTTEDLPQAAPPANPALASDIITYIGQPILAVAAVTEEIAENAIEKIRIDFERRPFVVDPLDTLVEGGPNPYPTGNTLVRNAGDAAAGTTASGTDVGEVKWSRDAINAFRAGQVPEGANFPEEWAFGELEAEFAQCTTIVEEPFVTIGQPHHALEPRTGMAYWENGRCFFHGSLQSHTIGIAPLAGMLGIDPANLVFINENTGGGFGGKIFPYPVMAVTGHLARKINRPVQLRITREEEFYIGSARSGMQGRMKLGLKPNGDVGAVDVIIVGDAGSGGGASNSSAAEHISLMLQPAAMRFRGVTLYTNTTPRGAQRGPGQNEMAAVLAPIFDKAIRQAGLDRMTVRRQNAPVSEDLIGPRRGALTSAFFPQAIQMGADMFSWDERMQRSGQRNGNKVTGIGLGMGYHSAGASGYDGLCRIGTDGRLYLHTGVGNLGTYSYASVVRTAAEVLKVDWNNCEIVRGNSDLHLPYSTYQAGSNTMFTEVRTNFVAAQDALRKLKDIAAADLGGVADDYEIDGQRVYLTSNAEQGMTYAEAAQRAVEMGGEYSGETFPDELNDVTKRSVQGLAGTGLIGVAKDSRHSGTVPSMTIGFMEIELDLGTGKYDIVDYTAVADCGTIIHPLGFSQSMNGGGVWGVGLSGYERHVYDPQNGLSANVGLYQAKIPTYLDVAQNNNTAGLNIPDPQSPMGSRGVGEPSQGCAAAALSSAISDALGGHLFNRAPVTPDMIINHVAQLDHFNTGDLKTNTF</sequence>
<dbReference type="SUPFAM" id="SSF54665">
    <property type="entry name" value="CO dehydrogenase molybdoprotein N-domain-like"/>
    <property type="match status" value="1"/>
</dbReference>
<accession>A0A0F9VN22</accession>
<dbReference type="PANTHER" id="PTHR11908:SF132">
    <property type="entry name" value="ALDEHYDE OXIDASE 1-RELATED"/>
    <property type="match status" value="1"/>
</dbReference>
<dbReference type="Pfam" id="PF02738">
    <property type="entry name" value="MoCoBD_1"/>
    <property type="match status" value="1"/>
</dbReference>
<evidence type="ECO:0000256" key="1">
    <source>
        <dbReference type="ARBA" id="ARBA00022505"/>
    </source>
</evidence>
<gene>
    <name evidence="4" type="ORF">LCGC14_0077220</name>
</gene>
<dbReference type="PANTHER" id="PTHR11908">
    <property type="entry name" value="XANTHINE DEHYDROGENASE"/>
    <property type="match status" value="1"/>
</dbReference>
<dbReference type="Gene3D" id="3.30.365.10">
    <property type="entry name" value="Aldehyde oxidase/xanthine dehydrogenase, molybdopterin binding domain"/>
    <property type="match status" value="4"/>
</dbReference>
<dbReference type="Pfam" id="PF01315">
    <property type="entry name" value="Ald_Xan_dh_C"/>
    <property type="match status" value="1"/>
</dbReference>
<keyword evidence="2" id="KW-0560">Oxidoreductase</keyword>
<proteinExistence type="predicted"/>
<reference evidence="4" key="1">
    <citation type="journal article" date="2015" name="Nature">
        <title>Complex archaea that bridge the gap between prokaryotes and eukaryotes.</title>
        <authorList>
            <person name="Spang A."/>
            <person name="Saw J.H."/>
            <person name="Jorgensen S.L."/>
            <person name="Zaremba-Niedzwiedzka K."/>
            <person name="Martijn J."/>
            <person name="Lind A.E."/>
            <person name="van Eijk R."/>
            <person name="Schleper C."/>
            <person name="Guy L."/>
            <person name="Ettema T.J."/>
        </authorList>
    </citation>
    <scope>NUCLEOTIDE SEQUENCE</scope>
</reference>
<comment type="caution">
    <text evidence="4">The sequence shown here is derived from an EMBL/GenBank/DDBJ whole genome shotgun (WGS) entry which is preliminary data.</text>
</comment>
<feature type="domain" description="Aldehyde oxidase/xanthine dehydrogenase a/b hammerhead" evidence="3">
    <location>
        <begin position="20"/>
        <end position="121"/>
    </location>
</feature>
<dbReference type="InterPro" id="IPR036856">
    <property type="entry name" value="Ald_Oxase/Xan_DH_a/b_sf"/>
</dbReference>
<dbReference type="SMART" id="SM01008">
    <property type="entry name" value="Ald_Xan_dh_C"/>
    <property type="match status" value="1"/>
</dbReference>
<dbReference type="GO" id="GO:0005506">
    <property type="term" value="F:iron ion binding"/>
    <property type="evidence" value="ECO:0007669"/>
    <property type="project" value="InterPro"/>
</dbReference>
<evidence type="ECO:0000256" key="2">
    <source>
        <dbReference type="ARBA" id="ARBA00023002"/>
    </source>
</evidence>
<protein>
    <recommendedName>
        <fullName evidence="3">Aldehyde oxidase/xanthine dehydrogenase a/b hammerhead domain-containing protein</fullName>
    </recommendedName>
</protein>
<dbReference type="SUPFAM" id="SSF56003">
    <property type="entry name" value="Molybdenum cofactor-binding domain"/>
    <property type="match status" value="1"/>
</dbReference>
<keyword evidence="1" id="KW-0500">Molybdenum</keyword>
<dbReference type="InterPro" id="IPR008274">
    <property type="entry name" value="AldOxase/xan_DH_MoCoBD1"/>
</dbReference>
<evidence type="ECO:0000313" key="4">
    <source>
        <dbReference type="EMBL" id="KKO05450.1"/>
    </source>
</evidence>